<dbReference type="EMBL" id="LQRA01000110">
    <property type="protein sequence ID" value="KZE71603.1"/>
    <property type="molecule type" value="Genomic_DNA"/>
</dbReference>
<evidence type="ECO:0000313" key="2">
    <source>
        <dbReference type="EMBL" id="KZE71603.1"/>
    </source>
</evidence>
<dbReference type="Proteomes" id="UP000076563">
    <property type="component" value="Unassembled WGS sequence"/>
</dbReference>
<feature type="signal peptide" evidence="1">
    <location>
        <begin position="1"/>
        <end position="19"/>
    </location>
</feature>
<proteinExistence type="predicted"/>
<dbReference type="AlphaFoldDB" id="A0A163TD31"/>
<feature type="chain" id="PRO_5038609077" description="DUF5050 domain-containing protein" evidence="1">
    <location>
        <begin position="20"/>
        <end position="354"/>
    </location>
</feature>
<accession>A0A163TD31</accession>
<protein>
    <recommendedName>
        <fullName evidence="4">DUF5050 domain-containing protein</fullName>
    </recommendedName>
</protein>
<dbReference type="RefSeq" id="WP_063187987.1">
    <property type="nucleotide sequence ID" value="NZ_LQRA01000110.1"/>
</dbReference>
<name>A0A163TD31_9BACL</name>
<evidence type="ECO:0008006" key="4">
    <source>
        <dbReference type="Google" id="ProtNLM"/>
    </source>
</evidence>
<keyword evidence="3" id="KW-1185">Reference proteome</keyword>
<evidence type="ECO:0000313" key="3">
    <source>
        <dbReference type="Proteomes" id="UP000076563"/>
    </source>
</evidence>
<dbReference type="InterPro" id="IPR015915">
    <property type="entry name" value="Kelch-typ_b-propeller"/>
</dbReference>
<dbReference type="Gene3D" id="2.120.10.80">
    <property type="entry name" value="Kelch-type beta propeller"/>
    <property type="match status" value="1"/>
</dbReference>
<dbReference type="PROSITE" id="PS51257">
    <property type="entry name" value="PROKAR_LIPOPROTEIN"/>
    <property type="match status" value="1"/>
</dbReference>
<reference evidence="3" key="1">
    <citation type="submission" date="2016-01" db="EMBL/GenBank/DDBJ databases">
        <title>Draft genome of Chromobacterium sp. F49.</title>
        <authorList>
            <person name="Hong K.W."/>
        </authorList>
    </citation>
    <scope>NUCLEOTIDE SEQUENCE [LARGE SCALE GENOMIC DNA]</scope>
    <source>
        <strain evidence="3">M63</strain>
    </source>
</reference>
<comment type="caution">
    <text evidence="2">The sequence shown here is derived from an EMBL/GenBank/DDBJ whole genome shotgun (WGS) entry which is preliminary data.</text>
</comment>
<organism evidence="2 3">
    <name type="scientific">Paenibacillus elgii</name>
    <dbReference type="NCBI Taxonomy" id="189691"/>
    <lineage>
        <taxon>Bacteria</taxon>
        <taxon>Bacillati</taxon>
        <taxon>Bacillota</taxon>
        <taxon>Bacilli</taxon>
        <taxon>Bacillales</taxon>
        <taxon>Paenibacillaceae</taxon>
        <taxon>Paenibacillus</taxon>
    </lineage>
</organism>
<evidence type="ECO:0000256" key="1">
    <source>
        <dbReference type="SAM" id="SignalP"/>
    </source>
</evidence>
<sequence length="354" mass="40017">MKRNCFSILSMVATILLFALITGCNSSGTGSNGQPEKSKTITTELQMGDYLSITNTEYVNGVDTNDGMVMRVYTYDINNKALTKVTDLPYTSQYPLTVVSLKEDKIYYSAAGEGKGDQLFVYDNKTKTSQRLTNDLFAINKIIPHAAENKLIMAAVKKGERPLKVIFYDKESKQISAVNDQDMDTTVWDISYDPETNKTYAASYSEDEQSKNIEKANKTQTDLIPPKNKIVEIDNHSMKQRSVIELDNEQILCLTARGEQILIATARQINKDPVEYSLINIKTGERQNIDLPIKVRSELYLSKDGKGVYFLGVSEKTDNKRGIYFYEFNTQKIESIFPQKDGFINNFRLIPSNS</sequence>
<gene>
    <name evidence="2" type="ORF">AV654_05195</name>
</gene>
<dbReference type="SUPFAM" id="SSF101898">
    <property type="entry name" value="NHL repeat"/>
    <property type="match status" value="1"/>
</dbReference>
<keyword evidence="1" id="KW-0732">Signal</keyword>